<organism evidence="4 5">
    <name type="scientific">Rhodnius prolixus</name>
    <name type="common">Triatomid bug</name>
    <dbReference type="NCBI Taxonomy" id="13249"/>
    <lineage>
        <taxon>Eukaryota</taxon>
        <taxon>Metazoa</taxon>
        <taxon>Ecdysozoa</taxon>
        <taxon>Arthropoda</taxon>
        <taxon>Hexapoda</taxon>
        <taxon>Insecta</taxon>
        <taxon>Pterygota</taxon>
        <taxon>Neoptera</taxon>
        <taxon>Paraneoptera</taxon>
        <taxon>Hemiptera</taxon>
        <taxon>Heteroptera</taxon>
        <taxon>Panheteroptera</taxon>
        <taxon>Cimicomorpha</taxon>
        <taxon>Reduviidae</taxon>
        <taxon>Triatominae</taxon>
        <taxon>Rhodnius</taxon>
    </lineage>
</organism>
<evidence type="ECO:0000256" key="3">
    <source>
        <dbReference type="ARBA" id="ARBA00023157"/>
    </source>
</evidence>
<dbReference type="HOGENOM" id="CLU_864116_0_0_1"/>
<dbReference type="CDD" id="cd00104">
    <property type="entry name" value="KAZAL_FS"/>
    <property type="match status" value="1"/>
</dbReference>
<dbReference type="InterPro" id="IPR036058">
    <property type="entry name" value="Kazal_dom_sf"/>
</dbReference>
<dbReference type="Pfam" id="PF00050">
    <property type="entry name" value="Kazal_1"/>
    <property type="match status" value="1"/>
</dbReference>
<dbReference type="PANTHER" id="PTHR21179:SF0">
    <property type="entry name" value="SERINE PROTEASE INHIBITOR KAZAL-TYPE 4"/>
    <property type="match status" value="1"/>
</dbReference>
<dbReference type="InParanoid" id="T1HH76"/>
<dbReference type="GO" id="GO:0005576">
    <property type="term" value="C:extracellular region"/>
    <property type="evidence" value="ECO:0007669"/>
    <property type="project" value="UniProtKB-SubCell"/>
</dbReference>
<keyword evidence="5" id="KW-1185">Reference proteome</keyword>
<dbReference type="SUPFAM" id="SSF100895">
    <property type="entry name" value="Kazal-type serine protease inhibitors"/>
    <property type="match status" value="2"/>
</dbReference>
<dbReference type="Proteomes" id="UP000015103">
    <property type="component" value="Unassembled WGS sequence"/>
</dbReference>
<dbReference type="SMART" id="SM00280">
    <property type="entry name" value="KAZAL"/>
    <property type="match status" value="2"/>
</dbReference>
<dbReference type="EnsemblMetazoa" id="RPRC003399-RA">
    <property type="protein sequence ID" value="RPRC003399-PA"/>
    <property type="gene ID" value="RPRC003399"/>
</dbReference>
<protein>
    <submittedName>
        <fullName evidence="4">Uncharacterized protein</fullName>
    </submittedName>
</protein>
<keyword evidence="2" id="KW-0964">Secreted</keyword>
<name>T1HH76_RHOPR</name>
<dbReference type="PROSITE" id="PS51465">
    <property type="entry name" value="KAZAL_2"/>
    <property type="match status" value="1"/>
</dbReference>
<proteinExistence type="predicted"/>
<dbReference type="PANTHER" id="PTHR21179">
    <property type="entry name" value="SERINE-TYPE ENDOPEPTIDASE INHIBITOR"/>
    <property type="match status" value="1"/>
</dbReference>
<dbReference type="InterPro" id="IPR039932">
    <property type="entry name" value="Spink4-like"/>
</dbReference>
<evidence type="ECO:0000256" key="2">
    <source>
        <dbReference type="ARBA" id="ARBA00022525"/>
    </source>
</evidence>
<dbReference type="STRING" id="13249.T1HH76"/>
<accession>T1HH76</accession>
<dbReference type="Pfam" id="PF07648">
    <property type="entry name" value="Kazal_2"/>
    <property type="match status" value="1"/>
</dbReference>
<dbReference type="AlphaFoldDB" id="T1HH76"/>
<comment type="subcellular location">
    <subcellularLocation>
        <location evidence="1">Secreted</location>
    </subcellularLocation>
</comment>
<dbReference type="InterPro" id="IPR002350">
    <property type="entry name" value="Kazal_dom"/>
</dbReference>
<dbReference type="EMBL" id="ACPB03001030">
    <property type="status" value="NOT_ANNOTATED_CDS"/>
    <property type="molecule type" value="Genomic_DNA"/>
</dbReference>
<reference evidence="4" key="1">
    <citation type="submission" date="2015-05" db="UniProtKB">
        <authorList>
            <consortium name="EnsemblMetazoa"/>
        </authorList>
    </citation>
    <scope>IDENTIFICATION</scope>
</reference>
<evidence type="ECO:0000313" key="4">
    <source>
        <dbReference type="EnsemblMetazoa" id="RPRC003399-PA"/>
    </source>
</evidence>
<evidence type="ECO:0000256" key="1">
    <source>
        <dbReference type="ARBA" id="ARBA00004613"/>
    </source>
</evidence>
<dbReference type="Gene3D" id="3.30.60.30">
    <property type="match status" value="1"/>
</dbReference>
<sequence>MDKILMCDVKYDICPSQYCVSLYNWASVLCSNKPQSVFSPVKRNVGLVLLVLPLVKDSAFLTCCARLRITDWSFSIVLQLSSGYMGKDYHLPKTTNPEELEIIFADCEKYNTPHLFGGPVCGNDSLTYNNVLYLHCINFGKSSSEKVEATSQGPCAESGHTNDCPWSPLYRPVCGSDNNTYANVEALLCQANKTQEVITVAKKEPCERVDPCRPRNVKKDEKVCTSIGKTFATADAVRCLRYYHSDIYIKHLGGCTVEEVKNVYRSREKICAVAKEHYEWNPICSTDGKTCPNPFVFICNRPSVCVRDNNAFKEIGISELLM</sequence>
<evidence type="ECO:0000313" key="5">
    <source>
        <dbReference type="Proteomes" id="UP000015103"/>
    </source>
</evidence>
<keyword evidence="3" id="KW-1015">Disulfide bond</keyword>
<dbReference type="VEuPathDB" id="VectorBase:RPRC003399"/>
<dbReference type="GO" id="GO:0004867">
    <property type="term" value="F:serine-type endopeptidase inhibitor activity"/>
    <property type="evidence" value="ECO:0007669"/>
    <property type="project" value="InterPro"/>
</dbReference>